<dbReference type="Pfam" id="PF00331">
    <property type="entry name" value="Glyco_hydro_10"/>
    <property type="match status" value="1"/>
</dbReference>
<dbReference type="EMBL" id="CM035421">
    <property type="protein sequence ID" value="KAH7387307.1"/>
    <property type="molecule type" value="Genomic_DNA"/>
</dbReference>
<dbReference type="Gene3D" id="2.60.120.260">
    <property type="entry name" value="Galactose-binding domain-like"/>
    <property type="match status" value="3"/>
</dbReference>
<dbReference type="EMBL" id="CM035421">
    <property type="protein sequence ID" value="KAH7387305.1"/>
    <property type="molecule type" value="Genomic_DNA"/>
</dbReference>
<dbReference type="SMART" id="SM00633">
    <property type="entry name" value="Glyco_10"/>
    <property type="match status" value="1"/>
</dbReference>
<dbReference type="AlphaFoldDB" id="A0A8T2SWW6"/>
<dbReference type="InterPro" id="IPR001000">
    <property type="entry name" value="GH10_dom"/>
</dbReference>
<dbReference type="Proteomes" id="UP000825935">
    <property type="component" value="Chromosome 16"/>
</dbReference>
<dbReference type="EMBL" id="CM035421">
    <property type="protein sequence ID" value="KAH7387308.1"/>
    <property type="molecule type" value="Genomic_DNA"/>
</dbReference>
<evidence type="ECO:0000313" key="10">
    <source>
        <dbReference type="EMBL" id="KAH7387307.1"/>
    </source>
</evidence>
<comment type="caution">
    <text evidence="10">The sequence shown here is derived from an EMBL/GenBank/DDBJ whole genome shotgun (WGS) entry which is preliminary data.</text>
</comment>
<evidence type="ECO:0000256" key="2">
    <source>
        <dbReference type="ARBA" id="ARBA00022651"/>
    </source>
</evidence>
<protein>
    <recommendedName>
        <fullName evidence="9">GH10 domain-containing protein</fullName>
    </recommendedName>
</protein>
<feature type="domain" description="GH10" evidence="9">
    <location>
        <begin position="560"/>
        <end position="859"/>
    </location>
</feature>
<keyword evidence="3" id="KW-0677">Repeat</keyword>
<evidence type="ECO:0000313" key="11">
    <source>
        <dbReference type="Proteomes" id="UP000825935"/>
    </source>
</evidence>
<dbReference type="InterPro" id="IPR031158">
    <property type="entry name" value="GH10_AS"/>
</dbReference>
<reference evidence="10" key="1">
    <citation type="submission" date="2021-08" db="EMBL/GenBank/DDBJ databases">
        <title>WGS assembly of Ceratopteris richardii.</title>
        <authorList>
            <person name="Marchant D.B."/>
            <person name="Chen G."/>
            <person name="Jenkins J."/>
            <person name="Shu S."/>
            <person name="Leebens-Mack J."/>
            <person name="Grimwood J."/>
            <person name="Schmutz J."/>
            <person name="Soltis P."/>
            <person name="Soltis D."/>
            <person name="Chen Z.-H."/>
        </authorList>
    </citation>
    <scope>NUCLEOTIDE SEQUENCE</scope>
    <source>
        <strain evidence="10">Whitten #5841</strain>
        <tissue evidence="10">Leaf</tissue>
    </source>
</reference>
<dbReference type="Pfam" id="PF02018">
    <property type="entry name" value="CBM_4_9"/>
    <property type="match status" value="3"/>
</dbReference>
<dbReference type="OrthoDB" id="3055998at2759"/>
<gene>
    <name evidence="10" type="ORF">KP509_16G016200</name>
</gene>
<dbReference type="GO" id="GO:0045493">
    <property type="term" value="P:xylan catabolic process"/>
    <property type="evidence" value="ECO:0007669"/>
    <property type="project" value="UniProtKB-KW"/>
</dbReference>
<evidence type="ECO:0000259" key="9">
    <source>
        <dbReference type="PROSITE" id="PS51760"/>
    </source>
</evidence>
<dbReference type="PANTHER" id="PTHR31490">
    <property type="entry name" value="GLYCOSYL HYDROLASE"/>
    <property type="match status" value="1"/>
</dbReference>
<evidence type="ECO:0000256" key="3">
    <source>
        <dbReference type="ARBA" id="ARBA00022737"/>
    </source>
</evidence>
<keyword evidence="7" id="KW-0624">Polysaccharide degradation</keyword>
<proteinExistence type="inferred from homology"/>
<evidence type="ECO:0000256" key="4">
    <source>
        <dbReference type="ARBA" id="ARBA00022801"/>
    </source>
</evidence>
<dbReference type="PANTHER" id="PTHR31490:SF1">
    <property type="entry name" value="ENDO-1,4-BETA-XYLANASE 1"/>
    <property type="match status" value="1"/>
</dbReference>
<dbReference type="GO" id="GO:0031176">
    <property type="term" value="F:endo-1,4-beta-xylanase activity"/>
    <property type="evidence" value="ECO:0007669"/>
    <property type="project" value="UniProtKB-EC"/>
</dbReference>
<dbReference type="FunFam" id="3.20.20.80:FF:000104">
    <property type="entry name" value="Endo-1,4-beta-xylanase A"/>
    <property type="match status" value="1"/>
</dbReference>
<dbReference type="PROSITE" id="PS51760">
    <property type="entry name" value="GH10_2"/>
    <property type="match status" value="1"/>
</dbReference>
<dbReference type="InterPro" id="IPR008979">
    <property type="entry name" value="Galactose-bd-like_sf"/>
</dbReference>
<evidence type="ECO:0000256" key="5">
    <source>
        <dbReference type="ARBA" id="ARBA00023277"/>
    </source>
</evidence>
<evidence type="ECO:0000256" key="6">
    <source>
        <dbReference type="ARBA" id="ARBA00023295"/>
    </source>
</evidence>
<keyword evidence="11" id="KW-1185">Reference proteome</keyword>
<evidence type="ECO:0000256" key="8">
    <source>
        <dbReference type="PROSITE-ProRule" id="PRU10061"/>
    </source>
</evidence>
<organism evidence="10 11">
    <name type="scientific">Ceratopteris richardii</name>
    <name type="common">Triangle waterfern</name>
    <dbReference type="NCBI Taxonomy" id="49495"/>
    <lineage>
        <taxon>Eukaryota</taxon>
        <taxon>Viridiplantae</taxon>
        <taxon>Streptophyta</taxon>
        <taxon>Embryophyta</taxon>
        <taxon>Tracheophyta</taxon>
        <taxon>Polypodiopsida</taxon>
        <taxon>Polypodiidae</taxon>
        <taxon>Polypodiales</taxon>
        <taxon>Pteridineae</taxon>
        <taxon>Pteridaceae</taxon>
        <taxon>Parkerioideae</taxon>
        <taxon>Ceratopteris</taxon>
    </lineage>
</organism>
<name>A0A8T2SWW6_CERRI</name>
<keyword evidence="2" id="KW-0858">Xylan degradation</keyword>
<dbReference type="InterPro" id="IPR044846">
    <property type="entry name" value="GH10"/>
</dbReference>
<evidence type="ECO:0000256" key="7">
    <source>
        <dbReference type="ARBA" id="ARBA00023326"/>
    </source>
</evidence>
<dbReference type="OMA" id="SCIGRSN"/>
<sequence>MKNLERFISWRKDSPKYGTHSDSTMDMDLNIVFNPNFKLGLRGWQSNSCKAHISSVNAEDGFSTGTGKQMVCVVTDRKENWQGLEQDLAPRIKQNVTYRVSVTVKISNSIAKEDVKATLRLENPGSQTKYVPVGKITASSSSWSTIKGEFFFDVIPKRAVFYIEGPRPGVDLVIKDIDIRSSTSSKSREAPVETSNIEGCSLHENTGLIRNPDFKQGLEFWYGKGCKVELLDPSSVEMNGLSKQAVLVTKRTSSWQGLEQNVTGRIQGKRKYEVSACVRIDGDTCAEVLATLWTKDKHGKDHFINLGRVMATSSGWVNLKGIILLNETPAAATAYIEGPRGGVDILVNHFSIFAAKKLTSEKPVIDRPEFGVNIVENSGFSNGLIGWSSLGNCSLRLNSGAPLILPNAARDSLMFPSSPTGIYVIAEDRNDYWEGPSQNITESIKAFVTYQVSAWVRVGNSGTGLQKVNVVLGVDGQWVNGGEVEGDPNTWKEIVGSFRFEKKPENVLLYVQGPSAHVDLMVSNLVVFAVDRPARFPILKMQTEKFRKRDVMIRVMDKNGHPRPLVSVTIKQKINTFPLGSCINSYSTKNDAYMKFFLENFNWAVFENELKWYWTEKECGNLNYQEADELCKLCAQHGICMRGHCIFWERDDAVQDWLKELSQNKLAESVQNRLIGLVSRFQGKFHHYDVNNEMLHGSFYRTRLGEQIIPYMFQLAQQLDPSVKLFVNDYHVIDGCDAHSSPEKYLEQIRMLQNMGAPVGGIGVQGHITYPVGTIIANALDKLAMAGLPIWITELDVESPNEFLRSEDLEVVLREAYAHPAVEGCILWGFMETAMYRLNSHLVDADGTVNEAGKSLLALKQEWLTETDGKSDERGCFEFRGYHGIYTVTVEDSRGNSVTKEFEVCKGENVHYVDLKM</sequence>
<dbReference type="Gene3D" id="3.20.20.80">
    <property type="entry name" value="Glycosidases"/>
    <property type="match status" value="1"/>
</dbReference>
<keyword evidence="4" id="KW-0378">Hydrolase</keyword>
<evidence type="ECO:0000256" key="1">
    <source>
        <dbReference type="ARBA" id="ARBA00007495"/>
    </source>
</evidence>
<comment type="similarity">
    <text evidence="1">Belongs to the glycosyl hydrolase 10 (cellulase F) family.</text>
</comment>
<dbReference type="InterPro" id="IPR017853">
    <property type="entry name" value="GH"/>
</dbReference>
<dbReference type="PROSITE" id="PS00591">
    <property type="entry name" value="GH10_1"/>
    <property type="match status" value="1"/>
</dbReference>
<keyword evidence="6" id="KW-0326">Glycosidase</keyword>
<dbReference type="SUPFAM" id="SSF49785">
    <property type="entry name" value="Galactose-binding domain-like"/>
    <property type="match status" value="3"/>
</dbReference>
<dbReference type="InterPro" id="IPR003305">
    <property type="entry name" value="CenC_carb-bd"/>
</dbReference>
<accession>A0A8T2SWW6</accession>
<dbReference type="SUPFAM" id="SSF51445">
    <property type="entry name" value="(Trans)glycosidases"/>
    <property type="match status" value="1"/>
</dbReference>
<keyword evidence="5" id="KW-0119">Carbohydrate metabolism</keyword>
<feature type="active site" description="Nucleophile" evidence="8">
    <location>
        <position position="794"/>
    </location>
</feature>